<organism evidence="8 9">
    <name type="scientific">Legionella beliardensis</name>
    <dbReference type="NCBI Taxonomy" id="91822"/>
    <lineage>
        <taxon>Bacteria</taxon>
        <taxon>Pseudomonadati</taxon>
        <taxon>Pseudomonadota</taxon>
        <taxon>Gammaproteobacteria</taxon>
        <taxon>Legionellales</taxon>
        <taxon>Legionellaceae</taxon>
        <taxon>Legionella</taxon>
    </lineage>
</organism>
<dbReference type="InterPro" id="IPR001451">
    <property type="entry name" value="Hexapep"/>
</dbReference>
<dbReference type="GO" id="GO:0019877">
    <property type="term" value="P:diaminopimelate biosynthetic process"/>
    <property type="evidence" value="ECO:0007669"/>
    <property type="project" value="UniProtKB-KW"/>
</dbReference>
<dbReference type="GO" id="GO:0016746">
    <property type="term" value="F:acyltransferase activity"/>
    <property type="evidence" value="ECO:0007669"/>
    <property type="project" value="UniProtKB-KW"/>
</dbReference>
<dbReference type="Gene3D" id="2.160.10.10">
    <property type="entry name" value="Hexapeptide repeat proteins"/>
    <property type="match status" value="1"/>
</dbReference>
<name>A0A378I961_9GAMM</name>
<sequence>MNSMQGCYTAPEDIIIQPGAIIGLKYKENSQNTTFSQNTLIRAGSIIYCDVTCGSNFQTGHYVLIREHTEIGQHVVIGTNTVLDGNIIIGDYVKIESNCYIPTHTTIGSRVFIGPGVTMTNDKYPLKMRDTYKPIGPIIEDEVTIGGGVIIVPGIRIGRGSFIAAGTVVTKDIPPMSLVMGSAGKITVLPKELEEKNIALSWQKYLLA</sequence>
<dbReference type="PANTHER" id="PTHR43300">
    <property type="entry name" value="ACETYLTRANSFERASE"/>
    <property type="match status" value="1"/>
</dbReference>
<proteinExistence type="inferred from homology"/>
<dbReference type="EC" id="2.3.1.-" evidence="8"/>
<evidence type="ECO:0000256" key="7">
    <source>
        <dbReference type="ARBA" id="ARBA00023315"/>
    </source>
</evidence>
<evidence type="ECO:0000256" key="4">
    <source>
        <dbReference type="ARBA" id="ARBA00022737"/>
    </source>
</evidence>
<evidence type="ECO:0000256" key="1">
    <source>
        <dbReference type="ARBA" id="ARBA00007274"/>
    </source>
</evidence>
<evidence type="ECO:0000256" key="5">
    <source>
        <dbReference type="ARBA" id="ARBA00022915"/>
    </source>
</evidence>
<comment type="similarity">
    <text evidence="1">Belongs to the transferase hexapeptide repeat family.</text>
</comment>
<dbReference type="GO" id="GO:0009085">
    <property type="term" value="P:lysine biosynthetic process"/>
    <property type="evidence" value="ECO:0007669"/>
    <property type="project" value="UniProtKB-KW"/>
</dbReference>
<dbReference type="AlphaFoldDB" id="A0A378I961"/>
<dbReference type="CDD" id="cd03358">
    <property type="entry name" value="LbH_WxcM_N_like"/>
    <property type="match status" value="1"/>
</dbReference>
<keyword evidence="6" id="KW-0457">Lysine biosynthesis</keyword>
<dbReference type="PANTHER" id="PTHR43300:SF10">
    <property type="entry name" value="2,3,4,5-TETRAHYDROPYRIDINE-2,6-DICARBOXYLATE N-ACETYLTRANSFERASE"/>
    <property type="match status" value="1"/>
</dbReference>
<keyword evidence="4" id="KW-0677">Repeat</keyword>
<accession>A0A378I961</accession>
<dbReference type="PROSITE" id="PS00101">
    <property type="entry name" value="HEXAPEP_TRANSFERASES"/>
    <property type="match status" value="1"/>
</dbReference>
<gene>
    <name evidence="8" type="ORF">NCTC13315_01448</name>
</gene>
<dbReference type="Pfam" id="PF00132">
    <property type="entry name" value="Hexapep"/>
    <property type="match status" value="2"/>
</dbReference>
<keyword evidence="7 8" id="KW-0012">Acyltransferase</keyword>
<dbReference type="EMBL" id="UGNV01000001">
    <property type="protein sequence ID" value="STX28914.1"/>
    <property type="molecule type" value="Genomic_DNA"/>
</dbReference>
<keyword evidence="9" id="KW-1185">Reference proteome</keyword>
<evidence type="ECO:0000256" key="3">
    <source>
        <dbReference type="ARBA" id="ARBA00022679"/>
    </source>
</evidence>
<evidence type="ECO:0000313" key="9">
    <source>
        <dbReference type="Proteomes" id="UP000254968"/>
    </source>
</evidence>
<dbReference type="InterPro" id="IPR050179">
    <property type="entry name" value="Trans_hexapeptide_repeat"/>
</dbReference>
<dbReference type="Proteomes" id="UP000254968">
    <property type="component" value="Unassembled WGS sequence"/>
</dbReference>
<keyword evidence="2" id="KW-0028">Amino-acid biosynthesis</keyword>
<evidence type="ECO:0000256" key="6">
    <source>
        <dbReference type="ARBA" id="ARBA00023154"/>
    </source>
</evidence>
<dbReference type="InterPro" id="IPR011004">
    <property type="entry name" value="Trimer_LpxA-like_sf"/>
</dbReference>
<reference evidence="8 9" key="1">
    <citation type="submission" date="2018-06" db="EMBL/GenBank/DDBJ databases">
        <authorList>
            <consortium name="Pathogen Informatics"/>
            <person name="Doyle S."/>
        </authorList>
    </citation>
    <scope>NUCLEOTIDE SEQUENCE [LARGE SCALE GENOMIC DNA]</scope>
    <source>
        <strain evidence="8 9">NCTC13315</strain>
    </source>
</reference>
<dbReference type="InterPro" id="IPR018357">
    <property type="entry name" value="Hexapep_transf_CS"/>
</dbReference>
<dbReference type="SUPFAM" id="SSF51161">
    <property type="entry name" value="Trimeric LpxA-like enzymes"/>
    <property type="match status" value="1"/>
</dbReference>
<evidence type="ECO:0000313" key="8">
    <source>
        <dbReference type="EMBL" id="STX28914.1"/>
    </source>
</evidence>
<evidence type="ECO:0000256" key="2">
    <source>
        <dbReference type="ARBA" id="ARBA00022605"/>
    </source>
</evidence>
<keyword evidence="3 8" id="KW-0808">Transferase</keyword>
<dbReference type="OrthoDB" id="9815592at2"/>
<protein>
    <submittedName>
        <fullName evidence="8">Chloramphenicol acetyltransferase</fullName>
        <ecNumber evidence="8">2.3.1.-</ecNumber>
    </submittedName>
</protein>
<keyword evidence="5" id="KW-0220">Diaminopimelate biosynthesis</keyword>